<accession>A0A3M7KW85</accession>
<name>A0A3M7KW85_AUXPR</name>
<dbReference type="EMBL" id="QOKY01000198">
    <property type="protein sequence ID" value="RMZ53396.1"/>
    <property type="molecule type" value="Genomic_DNA"/>
</dbReference>
<sequence>IAPYVVGEAGAATGGAYVNNGQARSQAISSQTKADLASLISSTGKGTGLNATSNSTVASFFLDTNTTGSQGGTVAGGTSDGDEISTTGLASTFGMALGLGQSAVLFTNATASSDVEGPANATAGGSVYIRRSDAGATYGFVTSKAPGNLAEGNATAAGNNTLVVLSSDAVGKATASPAIPGASTASGEATVEFGQARTQAISSALGTLISSTGKGTGLNATSNSTVVSISISPSASSAGVTSAGGSSDGEEISATGLASTFGLALGVGQSAVLFTNATASSDVEGPVNATAGGLVTIYNSTSGETIGFVRSEAPNNLAEGNATATGNNTLVVLSSDAVGSRSPAMVRISTVVVLLACVAAAQASLGTRKLKQSTGSSAFDALERGSATSGTISATDKFTGTTISTQAQGAQADLGAAASSANSVATTGPYKANATSATAASGFLAGAGAGTTAITTPFSALAAALGYGRAVGNGTIDGNVATNQRAESTGPGGSLALVVQGANANVDDGLAQVGGGATATVVRQVASAEGTTNATTTPFHNSTALGSADAVTAVDTANGDAKCLPFMPVLLIPLDVLQPQLLMLSPR</sequence>
<evidence type="ECO:0000313" key="1">
    <source>
        <dbReference type="EMBL" id="RMZ53396.1"/>
    </source>
</evidence>
<evidence type="ECO:0000313" key="2">
    <source>
        <dbReference type="Proteomes" id="UP000279271"/>
    </source>
</evidence>
<protein>
    <submittedName>
        <fullName evidence="1">Uncharacterized protein</fullName>
    </submittedName>
</protein>
<reference evidence="2" key="1">
    <citation type="journal article" date="2018" name="Algal Res.">
        <title>Characterization of plant carbon substrate utilization by Auxenochlorella protothecoides.</title>
        <authorList>
            <person name="Vogler B.W."/>
            <person name="Starkenburg S.R."/>
            <person name="Sudasinghe N."/>
            <person name="Schambach J.Y."/>
            <person name="Rollin J.A."/>
            <person name="Pattathil S."/>
            <person name="Barry A.N."/>
        </authorList>
    </citation>
    <scope>NUCLEOTIDE SEQUENCE [LARGE SCALE GENOMIC DNA]</scope>
    <source>
        <strain evidence="2">UTEX 25</strain>
    </source>
</reference>
<organism evidence="1 2">
    <name type="scientific">Auxenochlorella protothecoides</name>
    <name type="common">Green microalga</name>
    <name type="synonym">Chlorella protothecoides</name>
    <dbReference type="NCBI Taxonomy" id="3075"/>
    <lineage>
        <taxon>Eukaryota</taxon>
        <taxon>Viridiplantae</taxon>
        <taxon>Chlorophyta</taxon>
        <taxon>core chlorophytes</taxon>
        <taxon>Trebouxiophyceae</taxon>
        <taxon>Chlorellales</taxon>
        <taxon>Chlorellaceae</taxon>
        <taxon>Auxenochlorella</taxon>
    </lineage>
</organism>
<feature type="non-terminal residue" evidence="1">
    <location>
        <position position="1"/>
    </location>
</feature>
<dbReference type="AlphaFoldDB" id="A0A3M7KW85"/>
<dbReference type="Proteomes" id="UP000279271">
    <property type="component" value="Unassembled WGS sequence"/>
</dbReference>
<comment type="caution">
    <text evidence="1">The sequence shown here is derived from an EMBL/GenBank/DDBJ whole genome shotgun (WGS) entry which is preliminary data.</text>
</comment>
<proteinExistence type="predicted"/>
<gene>
    <name evidence="1" type="ORF">APUTEX25_004884</name>
</gene>